<organism evidence="1 2">
    <name type="scientific">Caenorhabditis nigoni</name>
    <dbReference type="NCBI Taxonomy" id="1611254"/>
    <lineage>
        <taxon>Eukaryota</taxon>
        <taxon>Metazoa</taxon>
        <taxon>Ecdysozoa</taxon>
        <taxon>Nematoda</taxon>
        <taxon>Chromadorea</taxon>
        <taxon>Rhabditida</taxon>
        <taxon>Rhabditina</taxon>
        <taxon>Rhabditomorpha</taxon>
        <taxon>Rhabditoidea</taxon>
        <taxon>Rhabditidae</taxon>
        <taxon>Peloderinae</taxon>
        <taxon>Caenorhabditis</taxon>
    </lineage>
</organism>
<dbReference type="AlphaFoldDB" id="A0A2G5VTC1"/>
<gene>
    <name evidence="1" type="primary">Cnig_chr_I.g475</name>
    <name evidence="1" type="ORF">B9Z55_000475</name>
</gene>
<evidence type="ECO:0000313" key="2">
    <source>
        <dbReference type="Proteomes" id="UP000230233"/>
    </source>
</evidence>
<reference evidence="2" key="1">
    <citation type="submission" date="2017-10" db="EMBL/GenBank/DDBJ databases">
        <title>Rapid genome shrinkage in a self-fertile nematode reveals novel sperm competition proteins.</title>
        <authorList>
            <person name="Yin D."/>
            <person name="Schwarz E.M."/>
            <person name="Thomas C.G."/>
            <person name="Felde R.L."/>
            <person name="Korf I.F."/>
            <person name="Cutter A.D."/>
            <person name="Schartner C.M."/>
            <person name="Ralston E.J."/>
            <person name="Meyer B.J."/>
            <person name="Haag E.S."/>
        </authorList>
    </citation>
    <scope>NUCLEOTIDE SEQUENCE [LARGE SCALE GENOMIC DNA]</scope>
    <source>
        <strain evidence="2">JU1422</strain>
    </source>
</reference>
<keyword evidence="2" id="KW-1185">Reference proteome</keyword>
<name>A0A2G5VTC1_9PELO</name>
<dbReference type="Proteomes" id="UP000230233">
    <property type="component" value="Chromosome I"/>
</dbReference>
<protein>
    <submittedName>
        <fullName evidence="1">Uncharacterized protein</fullName>
    </submittedName>
</protein>
<sequence length="155" mass="19108">MSNLKSPKIAKNEDKTENELRSKLFRKCLLRYISYERRCRKMEAYLELRRYSRYRTVPIFYLSEQLAHCNSKELKDWFKTFRMKEDSLSREEFFHFHYIIFYPDDIAEDFMSAWKWIKRRSAGIKKIVCRSWKRMLQNPKNNGILIDGDVYFDCR</sequence>
<accession>A0A2G5VTC1</accession>
<evidence type="ECO:0000313" key="1">
    <source>
        <dbReference type="EMBL" id="PIC55023.1"/>
    </source>
</evidence>
<dbReference type="EMBL" id="PDUG01000001">
    <property type="protein sequence ID" value="PIC55023.1"/>
    <property type="molecule type" value="Genomic_DNA"/>
</dbReference>
<comment type="caution">
    <text evidence="1">The sequence shown here is derived from an EMBL/GenBank/DDBJ whole genome shotgun (WGS) entry which is preliminary data.</text>
</comment>
<proteinExistence type="predicted"/>